<protein>
    <submittedName>
        <fullName evidence="1">Uncharacterized protein</fullName>
    </submittedName>
</protein>
<accession>A0A512RSB1</accession>
<evidence type="ECO:0000313" key="1">
    <source>
        <dbReference type="EMBL" id="GEP98581.1"/>
    </source>
</evidence>
<proteinExistence type="predicted"/>
<evidence type="ECO:0000313" key="2">
    <source>
        <dbReference type="Proteomes" id="UP000321436"/>
    </source>
</evidence>
<reference evidence="1 2" key="1">
    <citation type="submission" date="2019-07" db="EMBL/GenBank/DDBJ databases">
        <title>Whole genome shotgun sequence of Chitinophaga cymbidii NBRC 109752.</title>
        <authorList>
            <person name="Hosoyama A."/>
            <person name="Uohara A."/>
            <person name="Ohji S."/>
            <person name="Ichikawa N."/>
        </authorList>
    </citation>
    <scope>NUCLEOTIDE SEQUENCE [LARGE SCALE GENOMIC DNA]</scope>
    <source>
        <strain evidence="1 2">NBRC 109752</strain>
    </source>
</reference>
<dbReference type="InterPro" id="IPR045788">
    <property type="entry name" value="MobC_2"/>
</dbReference>
<keyword evidence="2" id="KW-1185">Reference proteome</keyword>
<dbReference type="OrthoDB" id="678846at2"/>
<organism evidence="1 2">
    <name type="scientific">Chitinophaga cymbidii</name>
    <dbReference type="NCBI Taxonomy" id="1096750"/>
    <lineage>
        <taxon>Bacteria</taxon>
        <taxon>Pseudomonadati</taxon>
        <taxon>Bacteroidota</taxon>
        <taxon>Chitinophagia</taxon>
        <taxon>Chitinophagales</taxon>
        <taxon>Chitinophagaceae</taxon>
        <taxon>Chitinophaga</taxon>
    </lineage>
</organism>
<gene>
    <name evidence="1" type="ORF">CCY01nite_48410</name>
</gene>
<dbReference type="AlphaFoldDB" id="A0A512RSB1"/>
<sequence>MALPVRQSCAVAKYFTVARKKTPEEIALVHRVETRVTSAKFEELELLLCRSEHNEMAGLIRDILNNRVIRTITYDRSLDTVMEELAALRGEIRAIGVNINQITKHFNTYPEPQRKAFYARTAFDQYKKIEPKIDRLLELVTHIAKVWLPKYPAAGR</sequence>
<comment type="caution">
    <text evidence="1">The sequence shown here is derived from an EMBL/GenBank/DDBJ whole genome shotgun (WGS) entry which is preliminary data.</text>
</comment>
<dbReference type="Pfam" id="PF19514">
    <property type="entry name" value="MobC_2"/>
    <property type="match status" value="1"/>
</dbReference>
<name>A0A512RSB1_9BACT</name>
<dbReference type="Proteomes" id="UP000321436">
    <property type="component" value="Unassembled WGS sequence"/>
</dbReference>
<dbReference type="EMBL" id="BKAU01000007">
    <property type="protein sequence ID" value="GEP98581.1"/>
    <property type="molecule type" value="Genomic_DNA"/>
</dbReference>